<gene>
    <name evidence="2" type="ORF">NF557_17440</name>
</gene>
<dbReference type="EMBL" id="CP099490">
    <property type="protein sequence ID" value="USQ76345.1"/>
    <property type="molecule type" value="Genomic_DNA"/>
</dbReference>
<feature type="region of interest" description="Disordered" evidence="1">
    <location>
        <begin position="49"/>
        <end position="71"/>
    </location>
</feature>
<dbReference type="Proteomes" id="UP001056535">
    <property type="component" value="Chromosome"/>
</dbReference>
<feature type="compositionally biased region" description="Low complexity" evidence="1">
    <location>
        <begin position="140"/>
        <end position="151"/>
    </location>
</feature>
<evidence type="ECO:0000256" key="1">
    <source>
        <dbReference type="SAM" id="MobiDB-lite"/>
    </source>
</evidence>
<keyword evidence="3" id="KW-1185">Reference proteome</keyword>
<organism evidence="2 3">
    <name type="scientific">Ornithinimicrobium cryptoxanthini</name>
    <dbReference type="NCBI Taxonomy" id="2934161"/>
    <lineage>
        <taxon>Bacteria</taxon>
        <taxon>Bacillati</taxon>
        <taxon>Actinomycetota</taxon>
        <taxon>Actinomycetes</taxon>
        <taxon>Micrococcales</taxon>
        <taxon>Ornithinimicrobiaceae</taxon>
        <taxon>Ornithinimicrobium</taxon>
    </lineage>
</organism>
<feature type="region of interest" description="Disordered" evidence="1">
    <location>
        <begin position="107"/>
        <end position="168"/>
    </location>
</feature>
<feature type="compositionally biased region" description="Low complexity" evidence="1">
    <location>
        <begin position="120"/>
        <end position="131"/>
    </location>
</feature>
<proteinExistence type="predicted"/>
<evidence type="ECO:0000313" key="2">
    <source>
        <dbReference type="EMBL" id="USQ76345.1"/>
    </source>
</evidence>
<sequence>MVGSRPGSDLPDDELDPTGVRAMLANLPDPGPMPEELVARISQSLLLEQERRAEPSRETSSSPVISWDAERRRRRPGRTVLWLGGAAAVAMVATASVNQLFDDGTDSGVSAQAPARDASEAGGDAGAPAPAAEDRESADDAGGADSPAEGGLRPEAEDGVASPQSEADAAGGAEVLALSGTLSLSSTDVAAQVQEWLTAEPAPGAVSWTTAQVNDCVDRQDLDTSRAGQVVVANAMWSAEPAMVLVARTDVGGTAWVLTPDCDAVLTGPVTLD</sequence>
<protein>
    <submittedName>
        <fullName evidence="2">Uncharacterized protein</fullName>
    </submittedName>
</protein>
<evidence type="ECO:0000313" key="3">
    <source>
        <dbReference type="Proteomes" id="UP001056535"/>
    </source>
</evidence>
<accession>A0ABY4YHS8</accession>
<dbReference type="RefSeq" id="WP_252621040.1">
    <property type="nucleotide sequence ID" value="NZ_CP099490.1"/>
</dbReference>
<name>A0ABY4YHS8_9MICO</name>
<reference evidence="2" key="1">
    <citation type="submission" date="2022-06" db="EMBL/GenBank/DDBJ databases">
        <title>Ornithinimicrobium JY.X270.</title>
        <authorList>
            <person name="Huang Y."/>
        </authorList>
    </citation>
    <scope>NUCLEOTIDE SEQUENCE</scope>
    <source>
        <strain evidence="2">JY.X270</strain>
    </source>
</reference>